<accession>A4CKQ2</accession>
<dbReference type="HOGENOM" id="CLU_3332427_0_0_10"/>
<dbReference type="EMBL" id="CP001712">
    <property type="protein sequence ID" value="EAR15451.1"/>
    <property type="molecule type" value="Genomic_DNA"/>
</dbReference>
<protein>
    <submittedName>
        <fullName evidence="2">Uncharacterized protein</fullName>
    </submittedName>
</protein>
<keyword evidence="1" id="KW-1133">Transmembrane helix</keyword>
<name>A4CKQ2_ROBBH</name>
<organism evidence="2 3">
    <name type="scientific">Robiginitalea biformata (strain ATCC BAA-864 / DSM 15991 / KCTC 12146 / HTCC2501)</name>
    <dbReference type="NCBI Taxonomy" id="313596"/>
    <lineage>
        <taxon>Bacteria</taxon>
        <taxon>Pseudomonadati</taxon>
        <taxon>Bacteroidota</taxon>
        <taxon>Flavobacteriia</taxon>
        <taxon>Flavobacteriales</taxon>
        <taxon>Flavobacteriaceae</taxon>
        <taxon>Robiginitalea</taxon>
    </lineage>
</organism>
<sequence>MKKMEKFKNWITDNPARIILILVAIVAVLWLVRKIIGY</sequence>
<feature type="transmembrane region" description="Helical" evidence="1">
    <location>
        <begin position="15"/>
        <end position="32"/>
    </location>
</feature>
<reference evidence="2 3" key="1">
    <citation type="journal article" date="2009" name="J. Bacteriol.">
        <title>Complete genome sequence of Robiginitalea biformata HTCC2501.</title>
        <authorList>
            <person name="Oh H.M."/>
            <person name="Giovannoni S.J."/>
            <person name="Lee K."/>
            <person name="Ferriera S."/>
            <person name="Johnson J."/>
            <person name="Cho J.C."/>
        </authorList>
    </citation>
    <scope>NUCLEOTIDE SEQUENCE [LARGE SCALE GENOMIC DNA]</scope>
    <source>
        <strain evidence="3">ATCC BAA-864 / HTCC2501 / KCTC 12146</strain>
    </source>
</reference>
<dbReference type="Proteomes" id="UP000009049">
    <property type="component" value="Chromosome"/>
</dbReference>
<keyword evidence="3" id="KW-1185">Reference proteome</keyword>
<proteinExistence type="predicted"/>
<dbReference type="KEGG" id="rbi:RB2501_14024"/>
<evidence type="ECO:0000313" key="2">
    <source>
        <dbReference type="EMBL" id="EAR15451.1"/>
    </source>
</evidence>
<dbReference type="AlphaFoldDB" id="A4CKQ2"/>
<keyword evidence="1" id="KW-0812">Transmembrane</keyword>
<evidence type="ECO:0000313" key="3">
    <source>
        <dbReference type="Proteomes" id="UP000009049"/>
    </source>
</evidence>
<gene>
    <name evidence="2" type="ordered locus">RB2501_14024</name>
</gene>
<evidence type="ECO:0000256" key="1">
    <source>
        <dbReference type="SAM" id="Phobius"/>
    </source>
</evidence>
<keyword evidence="1" id="KW-0472">Membrane</keyword>